<evidence type="ECO:0000313" key="3">
    <source>
        <dbReference type="Proteomes" id="UP000279995"/>
    </source>
</evidence>
<dbReference type="SUPFAM" id="SSF52980">
    <property type="entry name" value="Restriction endonuclease-like"/>
    <property type="match status" value="1"/>
</dbReference>
<accession>A0AAD0U5H6</accession>
<keyword evidence="2" id="KW-0614">Plasmid</keyword>
<gene>
    <name evidence="2" type="ORF">D9T18_20500</name>
</gene>
<evidence type="ECO:0000259" key="1">
    <source>
        <dbReference type="Pfam" id="PF09588"/>
    </source>
</evidence>
<sequence length="336" mass="38970">MKIVNLSQRDDDWLEWRKGGLTATDAIILINRSPYKTKWRLWAEKTGYAKEVDLSLNPLVRKGVVNEDKARQAFEAKYNDLLLPACVQSVKNSLLRASLDGLNSKNQPVELKCPSESVWNDVCANGANSDPYKLYYVQVQHQLLVTGAKSGWLVFWYNGEIRDFVINRDDVMHKQLLVEAEKFWEQVQKRQEPEKDPERDLYIPKHKEAERWISAAEEYRIYEAEAQELKKRLSELSEKQKPLLKDMKSLMGGYLQADYGGLMVTRYKVSGRVNYKKLLEEKASNIKPDDIETYRGKSDERCRVTVSESINPRYVVDEAVLAPLQNMSEKAESFYF</sequence>
<evidence type="ECO:0000313" key="2">
    <source>
        <dbReference type="EMBL" id="AYM89072.1"/>
    </source>
</evidence>
<dbReference type="InterPro" id="IPR011604">
    <property type="entry name" value="PDDEXK-like_dom_sf"/>
</dbReference>
<dbReference type="InterPro" id="IPR011335">
    <property type="entry name" value="Restrct_endonuc-II-like"/>
</dbReference>
<dbReference type="PANTHER" id="PTHR46609:SF6">
    <property type="entry name" value="EXONUCLEASE, PHAGE-TYPE_RECB, C-TERMINAL DOMAIN-CONTAINING PROTEIN-RELATED"/>
    <property type="match status" value="1"/>
</dbReference>
<keyword evidence="2" id="KW-0540">Nuclease</keyword>
<dbReference type="InterPro" id="IPR017482">
    <property type="entry name" value="Lambda-type_endonuclease"/>
</dbReference>
<dbReference type="GO" id="GO:0004519">
    <property type="term" value="F:endonuclease activity"/>
    <property type="evidence" value="ECO:0007669"/>
    <property type="project" value="UniProtKB-KW"/>
</dbReference>
<dbReference type="RefSeq" id="WP_121638746.1">
    <property type="nucleotide sequence ID" value="NZ_CP033067.1"/>
</dbReference>
<dbReference type="InterPro" id="IPR051703">
    <property type="entry name" value="NF-kappa-B_Signaling_Reg"/>
</dbReference>
<dbReference type="EMBL" id="CP033067">
    <property type="protein sequence ID" value="AYM89072.1"/>
    <property type="molecule type" value="Genomic_DNA"/>
</dbReference>
<dbReference type="Pfam" id="PF09588">
    <property type="entry name" value="YqaJ"/>
    <property type="match status" value="1"/>
</dbReference>
<dbReference type="AlphaFoldDB" id="A0AAD0U5H6"/>
<keyword evidence="2" id="KW-0255">Endonuclease</keyword>
<dbReference type="Proteomes" id="UP000279995">
    <property type="component" value="Plasmid unnamed"/>
</dbReference>
<dbReference type="NCBIfam" id="TIGR03033">
    <property type="entry name" value="phage_rel_nuc"/>
    <property type="match status" value="1"/>
</dbReference>
<feature type="domain" description="YqaJ viral recombinase" evidence="1">
    <location>
        <begin position="12"/>
        <end position="148"/>
    </location>
</feature>
<name>A0AAD0U5H6_9GAMM</name>
<keyword evidence="2" id="KW-0378">Hydrolase</keyword>
<proteinExistence type="predicted"/>
<geneLocation type="plasmid" evidence="2 3">
    <name>unnamed</name>
</geneLocation>
<dbReference type="InterPro" id="IPR019080">
    <property type="entry name" value="YqaJ_viral_recombinase"/>
</dbReference>
<dbReference type="Gene3D" id="3.90.320.10">
    <property type="match status" value="1"/>
</dbReference>
<protein>
    <submittedName>
        <fullName evidence="2">Endonuclease</fullName>
    </submittedName>
</protein>
<reference evidence="2 3" key="1">
    <citation type="submission" date="2018-10" db="EMBL/GenBank/DDBJ databases">
        <title>Complete Genome Sequence and Transcriptomic Profiles of a Marine Bacterium, Pseudoalteromonas agarivorans Hao 2018.</title>
        <authorList>
            <person name="Hao L."/>
        </authorList>
    </citation>
    <scope>NUCLEOTIDE SEQUENCE [LARGE SCALE GENOMIC DNA]</scope>
    <source>
        <strain evidence="2 3">Hao 2018</strain>
        <plasmid evidence="2 3">unnamed</plasmid>
    </source>
</reference>
<organism evidence="2 3">
    <name type="scientific">Pseudoalteromonas agarivorans</name>
    <dbReference type="NCBI Taxonomy" id="176102"/>
    <lineage>
        <taxon>Bacteria</taxon>
        <taxon>Pseudomonadati</taxon>
        <taxon>Pseudomonadota</taxon>
        <taxon>Gammaproteobacteria</taxon>
        <taxon>Alteromonadales</taxon>
        <taxon>Pseudoalteromonadaceae</taxon>
        <taxon>Pseudoalteromonas</taxon>
    </lineage>
</organism>
<dbReference type="PANTHER" id="PTHR46609">
    <property type="entry name" value="EXONUCLEASE, PHAGE-TYPE/RECB, C-TERMINAL DOMAIN-CONTAINING PROTEIN"/>
    <property type="match status" value="1"/>
</dbReference>